<name>A0A1E7KZD2_9ACTN</name>
<gene>
    <name evidence="5" type="ORF">AN218_22810</name>
</gene>
<dbReference type="PANTHER" id="PTHR42708">
    <property type="entry name" value="ATP/GTP-BINDING PROTEIN-RELATED"/>
    <property type="match status" value="1"/>
</dbReference>
<dbReference type="InterPro" id="IPR027417">
    <property type="entry name" value="P-loop_NTPase"/>
</dbReference>
<keyword evidence="4" id="KW-0342">GTP-binding</keyword>
<dbReference type="SUPFAM" id="SSF52540">
    <property type="entry name" value="P-loop containing nucleoside triphosphate hydrolases"/>
    <property type="match status" value="1"/>
</dbReference>
<reference evidence="5 6" key="1">
    <citation type="journal article" date="2016" name="Front. Microbiol.">
        <title>Comparative Genomics Analysis of Streptomyces Species Reveals Their Adaptation to the Marine Environment and Their Diversity at the Genomic Level.</title>
        <authorList>
            <person name="Tian X."/>
            <person name="Zhang Z."/>
            <person name="Yang T."/>
            <person name="Chen M."/>
            <person name="Li J."/>
            <person name="Chen F."/>
            <person name="Yang J."/>
            <person name="Li W."/>
            <person name="Zhang B."/>
            <person name="Zhang Z."/>
            <person name="Wu J."/>
            <person name="Zhang C."/>
            <person name="Long L."/>
            <person name="Xiao J."/>
        </authorList>
    </citation>
    <scope>NUCLEOTIDE SEQUENCE [LARGE SCALE GENOMIC DNA]</scope>
    <source>
        <strain evidence="5 6">SCSIO 10429</strain>
    </source>
</reference>
<keyword evidence="3" id="KW-0378">Hydrolase</keyword>
<dbReference type="InterPro" id="IPR052705">
    <property type="entry name" value="Gliding_Motility_GTPase"/>
</dbReference>
<accession>A0A1E7KZD2</accession>
<evidence type="ECO:0000313" key="6">
    <source>
        <dbReference type="Proteomes" id="UP000176005"/>
    </source>
</evidence>
<organism evidence="5 6">
    <name type="scientific">Streptomyces nanshensis</name>
    <dbReference type="NCBI Taxonomy" id="518642"/>
    <lineage>
        <taxon>Bacteria</taxon>
        <taxon>Bacillati</taxon>
        <taxon>Actinomycetota</taxon>
        <taxon>Actinomycetes</taxon>
        <taxon>Kitasatosporales</taxon>
        <taxon>Streptomycetaceae</taxon>
        <taxon>Streptomyces</taxon>
    </lineage>
</organism>
<dbReference type="Proteomes" id="UP000176005">
    <property type="component" value="Unassembled WGS sequence"/>
</dbReference>
<dbReference type="PANTHER" id="PTHR42708:SF1">
    <property type="entry name" value="GLIDING MOTILITY PROTEIN MGLA"/>
    <property type="match status" value="1"/>
</dbReference>
<evidence type="ECO:0000313" key="5">
    <source>
        <dbReference type="EMBL" id="OEV09282.1"/>
    </source>
</evidence>
<proteinExistence type="inferred from homology"/>
<comment type="caution">
    <text evidence="5">The sequence shown here is derived from an EMBL/GenBank/DDBJ whole genome shotgun (WGS) entry which is preliminary data.</text>
</comment>
<keyword evidence="2" id="KW-0547">Nucleotide-binding</keyword>
<evidence type="ECO:0000256" key="3">
    <source>
        <dbReference type="ARBA" id="ARBA00022801"/>
    </source>
</evidence>
<dbReference type="GO" id="GO:0005525">
    <property type="term" value="F:GTP binding"/>
    <property type="evidence" value="ECO:0007669"/>
    <property type="project" value="UniProtKB-KW"/>
</dbReference>
<dbReference type="CDD" id="cd00882">
    <property type="entry name" value="Ras_like_GTPase"/>
    <property type="match status" value="1"/>
</dbReference>
<dbReference type="GO" id="GO:0016787">
    <property type="term" value="F:hydrolase activity"/>
    <property type="evidence" value="ECO:0007669"/>
    <property type="project" value="UniProtKB-KW"/>
</dbReference>
<keyword evidence="5" id="KW-0067">ATP-binding</keyword>
<dbReference type="InterPro" id="IPR004130">
    <property type="entry name" value="Gpn"/>
</dbReference>
<keyword evidence="6" id="KW-1185">Reference proteome</keyword>
<evidence type="ECO:0000256" key="2">
    <source>
        <dbReference type="ARBA" id="ARBA00022741"/>
    </source>
</evidence>
<comment type="similarity">
    <text evidence="1">Belongs to the GPN-loop GTPase family.</text>
</comment>
<evidence type="ECO:0000256" key="4">
    <source>
        <dbReference type="ARBA" id="ARBA00023134"/>
    </source>
</evidence>
<dbReference type="AlphaFoldDB" id="A0A1E7KZD2"/>
<protein>
    <submittedName>
        <fullName evidence="5">ATP-binding protein</fullName>
    </submittedName>
</protein>
<dbReference type="RefSeq" id="WP_070018769.1">
    <property type="nucleotide sequence ID" value="NZ_LJGW01000377.1"/>
</dbReference>
<dbReference type="GO" id="GO:0005524">
    <property type="term" value="F:ATP binding"/>
    <property type="evidence" value="ECO:0007669"/>
    <property type="project" value="UniProtKB-KW"/>
</dbReference>
<dbReference type="PATRIC" id="fig|518642.10.peg.4813"/>
<dbReference type="Pfam" id="PF03029">
    <property type="entry name" value="ATP_bind_1"/>
    <property type="match status" value="1"/>
</dbReference>
<dbReference type="EMBL" id="LJGW01000377">
    <property type="protein sequence ID" value="OEV09282.1"/>
    <property type="molecule type" value="Genomic_DNA"/>
</dbReference>
<sequence length="199" mass="21137">MVSASSEGHYLAAGVTSSVKLLVLGPFAVGKTTLVRTVSEIQPLSTEERMTEAGALVDDLGGVEGKETTTVAMDFGRITLTEDIVLYLFGAPGQDRFKPMIEDLMEGALGGIVLVDTARITDSWDAIGSLEEAGLAYVIAVNAFPNSPNYSEPELRSALDLDPSTPLVVCDVREPKSAKDPLIALVSYLLSRSHLELAP</sequence>
<evidence type="ECO:0000256" key="1">
    <source>
        <dbReference type="ARBA" id="ARBA00005290"/>
    </source>
</evidence>
<dbReference type="Gene3D" id="3.40.50.300">
    <property type="entry name" value="P-loop containing nucleotide triphosphate hydrolases"/>
    <property type="match status" value="1"/>
</dbReference>